<dbReference type="GO" id="GO:0006506">
    <property type="term" value="P:GPI anchor biosynthetic process"/>
    <property type="evidence" value="ECO:0007669"/>
    <property type="project" value="TreeGrafter"/>
</dbReference>
<dbReference type="Pfam" id="PF00535">
    <property type="entry name" value="Glycos_transf_2"/>
    <property type="match status" value="1"/>
</dbReference>
<dbReference type="InterPro" id="IPR001173">
    <property type="entry name" value="Glyco_trans_2-like"/>
</dbReference>
<evidence type="ECO:0000256" key="3">
    <source>
        <dbReference type="ARBA" id="ARBA00022679"/>
    </source>
</evidence>
<dbReference type="CDD" id="cd06442">
    <property type="entry name" value="DPM1_like"/>
    <property type="match status" value="1"/>
</dbReference>
<dbReference type="InterPro" id="IPR039528">
    <property type="entry name" value="DPM1-like"/>
</dbReference>
<evidence type="ECO:0000256" key="2">
    <source>
        <dbReference type="ARBA" id="ARBA00022676"/>
    </source>
</evidence>
<reference evidence="5 6" key="1">
    <citation type="journal article" date="2019" name="Nat. Microbiol.">
        <title>Mediterranean grassland soil C-N compound turnover is dependent on rainfall and depth, and is mediated by genomically divergent microorganisms.</title>
        <authorList>
            <person name="Diamond S."/>
            <person name="Andeer P.F."/>
            <person name="Li Z."/>
            <person name="Crits-Christoph A."/>
            <person name="Burstein D."/>
            <person name="Anantharaman K."/>
            <person name="Lane K.R."/>
            <person name="Thomas B.C."/>
            <person name="Pan C."/>
            <person name="Northen T.R."/>
            <person name="Banfield J.F."/>
        </authorList>
    </citation>
    <scope>NUCLEOTIDE SEQUENCE [LARGE SCALE GENOMIC DNA]</scope>
    <source>
        <strain evidence="5">NP_7</strain>
    </source>
</reference>
<protein>
    <submittedName>
        <fullName evidence="5">Polyprenol monophosphomannose synthase</fullName>
    </submittedName>
</protein>
<evidence type="ECO:0000313" key="6">
    <source>
        <dbReference type="Proteomes" id="UP000320048"/>
    </source>
</evidence>
<dbReference type="GO" id="GO:0006488">
    <property type="term" value="P:dolichol-linked oligosaccharide biosynthetic process"/>
    <property type="evidence" value="ECO:0007669"/>
    <property type="project" value="TreeGrafter"/>
</dbReference>
<name>A0A537J290_9BACT</name>
<dbReference type="Gene3D" id="3.90.550.10">
    <property type="entry name" value="Spore Coat Polysaccharide Biosynthesis Protein SpsA, Chain A"/>
    <property type="match status" value="1"/>
</dbReference>
<dbReference type="GO" id="GO:0035269">
    <property type="term" value="P:protein O-linked glycosylation via mannose"/>
    <property type="evidence" value="ECO:0007669"/>
    <property type="project" value="TreeGrafter"/>
</dbReference>
<dbReference type="PANTHER" id="PTHR43398">
    <property type="entry name" value="DOLICHOL-PHOSPHATE MANNOSYLTRANSFERASE SUBUNIT 1"/>
    <property type="match status" value="1"/>
</dbReference>
<dbReference type="InterPro" id="IPR029044">
    <property type="entry name" value="Nucleotide-diphossugar_trans"/>
</dbReference>
<evidence type="ECO:0000256" key="1">
    <source>
        <dbReference type="ARBA" id="ARBA00006739"/>
    </source>
</evidence>
<comment type="caution">
    <text evidence="5">The sequence shown here is derived from an EMBL/GenBank/DDBJ whole genome shotgun (WGS) entry which is preliminary data.</text>
</comment>
<organism evidence="5 6">
    <name type="scientific">Candidatus Segetimicrobium genomatis</name>
    <dbReference type="NCBI Taxonomy" id="2569760"/>
    <lineage>
        <taxon>Bacteria</taxon>
        <taxon>Bacillati</taxon>
        <taxon>Candidatus Sysuimicrobiota</taxon>
        <taxon>Candidatus Sysuimicrobiia</taxon>
        <taxon>Candidatus Sysuimicrobiales</taxon>
        <taxon>Candidatus Segetimicrobiaceae</taxon>
        <taxon>Candidatus Segetimicrobium</taxon>
    </lineage>
</organism>
<keyword evidence="3" id="KW-0808">Transferase</keyword>
<feature type="domain" description="Glycosyltransferase 2-like" evidence="4">
    <location>
        <begin position="5"/>
        <end position="169"/>
    </location>
</feature>
<dbReference type="Proteomes" id="UP000320048">
    <property type="component" value="Unassembled WGS sequence"/>
</dbReference>
<evidence type="ECO:0000313" key="5">
    <source>
        <dbReference type="EMBL" id="TMI77664.1"/>
    </source>
</evidence>
<keyword evidence="2" id="KW-0328">Glycosyltransferase</keyword>
<dbReference type="AlphaFoldDB" id="A0A537J290"/>
<gene>
    <name evidence="5" type="ORF">E6H04_13765</name>
</gene>
<dbReference type="EMBL" id="VBAO01000440">
    <property type="protein sequence ID" value="TMI77664.1"/>
    <property type="molecule type" value="Genomic_DNA"/>
</dbReference>
<comment type="similarity">
    <text evidence="1">Belongs to the glycosyltransferase 2 family.</text>
</comment>
<evidence type="ECO:0000259" key="4">
    <source>
        <dbReference type="Pfam" id="PF00535"/>
    </source>
</evidence>
<accession>A0A537J290</accession>
<sequence length="242" mass="26242">MALLSIIVPTYNEAENIGRLVGRISDALAGLDHELVVVDDSTDGTDQILATLAGRAPRLRVVHRESRTGLASAVVDGIAVARGDVLSVLDADLQHPPEVLPALVRAIQDTGADLAIGSRYIPGGGSEFTLPRRVISRGAIALAQILLRRARSVSDPVSGFFAFRRGVVEGVVLRPLGYKILLEILVRGRISRVVDVPYHFEARPAGQSKLTLAQNWAYLRHLFLLWKEQPPSPPLERVVFSG</sequence>
<dbReference type="PANTHER" id="PTHR43398:SF1">
    <property type="entry name" value="DOLICHOL-PHOSPHATE MANNOSYLTRANSFERASE SUBUNIT 1"/>
    <property type="match status" value="1"/>
</dbReference>
<dbReference type="GO" id="GO:0004582">
    <property type="term" value="F:dolichyl-phosphate beta-D-mannosyltransferase activity"/>
    <property type="evidence" value="ECO:0007669"/>
    <property type="project" value="InterPro"/>
</dbReference>
<dbReference type="SUPFAM" id="SSF53448">
    <property type="entry name" value="Nucleotide-diphospho-sugar transferases"/>
    <property type="match status" value="1"/>
</dbReference>
<proteinExistence type="inferred from homology"/>
<dbReference type="GO" id="GO:0016020">
    <property type="term" value="C:membrane"/>
    <property type="evidence" value="ECO:0007669"/>
    <property type="project" value="GOC"/>
</dbReference>